<dbReference type="RefSeq" id="WP_149521822.1">
    <property type="nucleotide sequence ID" value="NZ_VTOU01000002.1"/>
</dbReference>
<evidence type="ECO:0000259" key="1">
    <source>
        <dbReference type="Pfam" id="PF13577"/>
    </source>
</evidence>
<gene>
    <name evidence="2" type="ORF">FYJ91_08485</name>
</gene>
<feature type="domain" description="SnoaL-like" evidence="1">
    <location>
        <begin position="5"/>
        <end position="154"/>
    </location>
</feature>
<dbReference type="AlphaFoldDB" id="A0A5D9C7E1"/>
<dbReference type="EMBL" id="VTOU01000002">
    <property type="protein sequence ID" value="TZG27609.1"/>
    <property type="molecule type" value="Genomic_DNA"/>
</dbReference>
<dbReference type="Gene3D" id="3.10.450.50">
    <property type="match status" value="1"/>
</dbReference>
<proteinExistence type="predicted"/>
<comment type="caution">
    <text evidence="2">The sequence shown here is derived from an EMBL/GenBank/DDBJ whole genome shotgun (WGS) entry which is preliminary data.</text>
</comment>
<dbReference type="InterPro" id="IPR037401">
    <property type="entry name" value="SnoaL-like"/>
</dbReference>
<keyword evidence="3" id="KW-1185">Reference proteome</keyword>
<dbReference type="InterPro" id="IPR032710">
    <property type="entry name" value="NTF2-like_dom_sf"/>
</dbReference>
<protein>
    <submittedName>
        <fullName evidence="2">Nuclear transport factor 2 family protein</fullName>
    </submittedName>
</protein>
<evidence type="ECO:0000313" key="2">
    <source>
        <dbReference type="EMBL" id="TZG27609.1"/>
    </source>
</evidence>
<dbReference type="SUPFAM" id="SSF54427">
    <property type="entry name" value="NTF2-like"/>
    <property type="match status" value="1"/>
</dbReference>
<name>A0A5D9C7E1_9SPHN</name>
<dbReference type="Proteomes" id="UP000322077">
    <property type="component" value="Unassembled WGS sequence"/>
</dbReference>
<dbReference type="Pfam" id="PF13577">
    <property type="entry name" value="SnoaL_4"/>
    <property type="match status" value="1"/>
</dbReference>
<accession>A0A5D9C7E1</accession>
<organism evidence="2 3">
    <name type="scientific">Sphingomonas montanisoli</name>
    <dbReference type="NCBI Taxonomy" id="2606412"/>
    <lineage>
        <taxon>Bacteria</taxon>
        <taxon>Pseudomonadati</taxon>
        <taxon>Pseudomonadota</taxon>
        <taxon>Alphaproteobacteria</taxon>
        <taxon>Sphingomonadales</taxon>
        <taxon>Sphingomonadaceae</taxon>
        <taxon>Sphingomonas</taxon>
    </lineage>
</organism>
<sequence length="166" mass="19155">MNATERLEAIEAIKRLKAAYFRTMDMKDWDGFRDVFIEDCEIDTSEAFTPMDAAGRPIEADRPAPPPNPDFIIHGIDTFIAAQHFHLDGVSTVHHGHMPEIEIVSDDEATGLWAMEDKLRWPADSANPMREMHGYGHYRERYVRVDGRWKIASLKLTRIRIDMVMK</sequence>
<evidence type="ECO:0000313" key="3">
    <source>
        <dbReference type="Proteomes" id="UP000322077"/>
    </source>
</evidence>
<reference evidence="2 3" key="1">
    <citation type="submission" date="2019-08" db="EMBL/GenBank/DDBJ databases">
        <authorList>
            <person name="Wang G."/>
            <person name="Xu Z."/>
        </authorList>
    </citation>
    <scope>NUCLEOTIDE SEQUENCE [LARGE SCALE GENOMIC DNA]</scope>
    <source>
        <strain evidence="2 3">ZX</strain>
    </source>
</reference>